<dbReference type="eggNOG" id="COG3601">
    <property type="taxonomic scope" value="Bacteria"/>
</dbReference>
<comment type="caution">
    <text evidence="10">The sequence shown here is derived from an EMBL/GenBank/DDBJ whole genome shotgun (WGS) entry which is preliminary data.</text>
</comment>
<keyword evidence="6 9" id="KW-1133">Transmembrane helix</keyword>
<dbReference type="Proteomes" id="UP000015961">
    <property type="component" value="Unassembled WGS sequence"/>
</dbReference>
<feature type="transmembrane region" description="Helical" evidence="9">
    <location>
        <begin position="45"/>
        <end position="67"/>
    </location>
</feature>
<dbReference type="Pfam" id="PF12822">
    <property type="entry name" value="ECF_trnsprt"/>
    <property type="match status" value="1"/>
</dbReference>
<name>S0L3R4_9ENTE</name>
<evidence type="ECO:0000256" key="6">
    <source>
        <dbReference type="ARBA" id="ARBA00022989"/>
    </source>
</evidence>
<keyword evidence="7 8" id="KW-0472">Membrane</keyword>
<evidence type="ECO:0000256" key="2">
    <source>
        <dbReference type="ARBA" id="ARBA00005540"/>
    </source>
</evidence>
<dbReference type="InterPro" id="IPR025720">
    <property type="entry name" value="RibU"/>
</dbReference>
<dbReference type="PATRIC" id="fig|1140003.3.peg.755"/>
<proteinExistence type="inferred from homology"/>
<reference evidence="10 11" key="1">
    <citation type="submission" date="2013-03" db="EMBL/GenBank/DDBJ databases">
        <title>The Genome Sequence of Enterococcus sulfureus ATCC_49903 (PacBio/Illumina hybrid assembly).</title>
        <authorList>
            <consortium name="The Broad Institute Genomics Platform"/>
            <consortium name="The Broad Institute Genome Sequencing Center for Infectious Disease"/>
            <person name="Earl A."/>
            <person name="Russ C."/>
            <person name="Gilmore M."/>
            <person name="Surin D."/>
            <person name="Walker B."/>
            <person name="Young S."/>
            <person name="Zeng Q."/>
            <person name="Gargeya S."/>
            <person name="Fitzgerald M."/>
            <person name="Haas B."/>
            <person name="Abouelleil A."/>
            <person name="Allen A.W."/>
            <person name="Alvarado L."/>
            <person name="Arachchi H.M."/>
            <person name="Berlin A.M."/>
            <person name="Chapman S.B."/>
            <person name="Gainer-Dewar J."/>
            <person name="Goldberg J."/>
            <person name="Griggs A."/>
            <person name="Gujja S."/>
            <person name="Hansen M."/>
            <person name="Howarth C."/>
            <person name="Imamovic A."/>
            <person name="Ireland A."/>
            <person name="Larimer J."/>
            <person name="McCowan C."/>
            <person name="Murphy C."/>
            <person name="Pearson M."/>
            <person name="Poon T.W."/>
            <person name="Priest M."/>
            <person name="Roberts A."/>
            <person name="Saif S."/>
            <person name="Shea T."/>
            <person name="Sisk P."/>
            <person name="Sykes S."/>
            <person name="Wortman J."/>
            <person name="Nusbaum C."/>
            <person name="Birren B."/>
        </authorList>
    </citation>
    <scope>NUCLEOTIDE SEQUENCE [LARGE SCALE GENOMIC DNA]</scope>
    <source>
        <strain evidence="10 11">ATCC 49903</strain>
    </source>
</reference>
<evidence type="ECO:0000313" key="10">
    <source>
        <dbReference type="EMBL" id="EOT84154.1"/>
    </source>
</evidence>
<accession>S0L3R4</accession>
<evidence type="ECO:0000256" key="9">
    <source>
        <dbReference type="SAM" id="Phobius"/>
    </source>
</evidence>
<dbReference type="EMBL" id="ASWO01000005">
    <property type="protein sequence ID" value="EOT84154.1"/>
    <property type="molecule type" value="Genomic_DNA"/>
</dbReference>
<dbReference type="GO" id="GO:0005886">
    <property type="term" value="C:plasma membrane"/>
    <property type="evidence" value="ECO:0007669"/>
    <property type="project" value="UniProtKB-SubCell"/>
</dbReference>
<protein>
    <recommendedName>
        <fullName evidence="8">Riboflavin transporter</fullName>
    </recommendedName>
</protein>
<sequence>MKNTKVQKMVAVSLFAAMGLILQFFGFPVIPAFGFMKVDFSDIPVLLSMFLYGPLAGILTALIRSVLHLLTTGAADPTNIVGDVASFMATSAFVLPMYYFFQVRKQLTFHKAFGVVTGVLAMTVFMSLANYFVITPMYLYFFNATATNFLGMSLAKYVAIGVVPFNLIKASLVSVVFLALYAKLLPWLSKKQIGTIQYRQYSK</sequence>
<comment type="similarity">
    <text evidence="2 8">Belongs to the prokaryotic riboflavin transporter (P-RFT) (TC 2.A.87) family.</text>
</comment>
<dbReference type="STRING" id="1140003.OMY_00797"/>
<keyword evidence="4 8" id="KW-1003">Cell membrane</keyword>
<dbReference type="PIRSF" id="PIRSF037778">
    <property type="entry name" value="UCP037778_transp_RibU"/>
    <property type="match status" value="1"/>
</dbReference>
<dbReference type="InterPro" id="IPR024529">
    <property type="entry name" value="ECF_trnsprt_substrate-spec"/>
</dbReference>
<keyword evidence="3 8" id="KW-0813">Transport</keyword>
<evidence type="ECO:0000256" key="8">
    <source>
        <dbReference type="PIRNR" id="PIRNR037778"/>
    </source>
</evidence>
<feature type="transmembrane region" description="Helical" evidence="9">
    <location>
        <begin position="113"/>
        <end position="134"/>
    </location>
</feature>
<feature type="transmembrane region" description="Helical" evidence="9">
    <location>
        <begin position="79"/>
        <end position="101"/>
    </location>
</feature>
<evidence type="ECO:0000256" key="4">
    <source>
        <dbReference type="ARBA" id="ARBA00022475"/>
    </source>
</evidence>
<evidence type="ECO:0000256" key="5">
    <source>
        <dbReference type="ARBA" id="ARBA00022692"/>
    </source>
</evidence>
<comment type="subcellular location">
    <subcellularLocation>
        <location evidence="1">Cell membrane</location>
        <topology evidence="1">Multi-pass membrane protein</topology>
    </subcellularLocation>
</comment>
<evidence type="ECO:0000256" key="3">
    <source>
        <dbReference type="ARBA" id="ARBA00022448"/>
    </source>
</evidence>
<dbReference type="OrthoDB" id="9809216at2"/>
<dbReference type="RefSeq" id="WP_016185252.1">
    <property type="nucleotide sequence ID" value="NZ_ASWO01000005.1"/>
</dbReference>
<organism evidence="10 11">
    <name type="scientific">Enterococcus sulfureus ATCC 49903</name>
    <dbReference type="NCBI Taxonomy" id="1140003"/>
    <lineage>
        <taxon>Bacteria</taxon>
        <taxon>Bacillati</taxon>
        <taxon>Bacillota</taxon>
        <taxon>Bacilli</taxon>
        <taxon>Lactobacillales</taxon>
        <taxon>Enterococcaceae</taxon>
        <taxon>Enterococcus</taxon>
    </lineage>
</organism>
<evidence type="ECO:0000313" key="11">
    <source>
        <dbReference type="Proteomes" id="UP000015961"/>
    </source>
</evidence>
<evidence type="ECO:0000256" key="1">
    <source>
        <dbReference type="ARBA" id="ARBA00004651"/>
    </source>
</evidence>
<feature type="transmembrane region" description="Helical" evidence="9">
    <location>
        <begin position="154"/>
        <end position="182"/>
    </location>
</feature>
<gene>
    <name evidence="10" type="ORF">I573_01881</name>
</gene>
<dbReference type="GO" id="GO:0032217">
    <property type="term" value="F:riboflavin transmembrane transporter activity"/>
    <property type="evidence" value="ECO:0007669"/>
    <property type="project" value="UniProtKB-UniRule"/>
</dbReference>
<keyword evidence="5 9" id="KW-0812">Transmembrane</keyword>
<dbReference type="AlphaFoldDB" id="S0L3R4"/>
<dbReference type="Gene3D" id="1.10.1760.20">
    <property type="match status" value="1"/>
</dbReference>
<evidence type="ECO:0000256" key="7">
    <source>
        <dbReference type="ARBA" id="ARBA00023136"/>
    </source>
</evidence>
<dbReference type="PANTHER" id="PTHR38438:SF1">
    <property type="entry name" value="RIBOFLAVIN TRANSPORTER RIBU"/>
    <property type="match status" value="1"/>
</dbReference>
<feature type="transmembrane region" description="Helical" evidence="9">
    <location>
        <begin position="12"/>
        <end position="33"/>
    </location>
</feature>
<keyword evidence="11" id="KW-1185">Reference proteome</keyword>
<comment type="function">
    <text evidence="8">Probably a riboflavin-binding protein that interacts with the energy-coupling factor (ECF) ABC-transporter complex.</text>
</comment>
<dbReference type="PANTHER" id="PTHR38438">
    <property type="entry name" value="RIBOFLAVIN TRANSPORTER RIBU"/>
    <property type="match status" value="1"/>
</dbReference>